<evidence type="ECO:0000256" key="1">
    <source>
        <dbReference type="ARBA" id="ARBA00004123"/>
    </source>
</evidence>
<dbReference type="PROSITE" id="PS50157">
    <property type="entry name" value="ZINC_FINGER_C2H2_2"/>
    <property type="match status" value="8"/>
</dbReference>
<dbReference type="PROSITE" id="PS51915">
    <property type="entry name" value="ZAD"/>
    <property type="match status" value="1"/>
</dbReference>
<feature type="domain" description="C2H2-type" evidence="10">
    <location>
        <begin position="237"/>
        <end position="264"/>
    </location>
</feature>
<sequence length="454" mass="52451">MRKICRLCLAEAPIAHSLLNSKYAQMLQALTSITVDVDEEINSMCLKCSLNLKLAYTIQQKILKSHEKLKKSHLDNKTIHKFEATETTPSPVQIKQENRDEITTKCIICSTVVKTECLSSHVEGHFNDKQFCDLCKENFTNLDSYRSHLQKHPELSLYKCKKCNLTFRYHSLYTIHVKAVHTPPPTKIKKRPSDRLAKQLDKLHKKGIGSELAKKLLSISAEAASNFPLQPPQLQTFVCDFCDRQFPDKNKLRHHKSGHFRRECPTCHKHITLPNFSNHVRNHDSGPQVCEQCGKTYDSVEKLRGHVFYQHSKKKYECEECKVTFKNRHGLGTHRKREHNGSGHICETCGRKFLFAYWLKKHIQSTHMKMRPHICEFCQRAFSGRNALLTHRRQHTMETPYKCEVCGEGFRQNVSLKAHRKSKHNIVEAVTCKCEVCGKGFASEHAVKAHMKCH</sequence>
<comment type="caution">
    <text evidence="12">The sequence shown here is derived from an EMBL/GenBank/DDBJ whole genome shotgun (WGS) entry which is preliminary data.</text>
</comment>
<dbReference type="InterPro" id="IPR012934">
    <property type="entry name" value="Znf_AD"/>
</dbReference>
<dbReference type="Proteomes" id="UP001168821">
    <property type="component" value="Unassembled WGS sequence"/>
</dbReference>
<evidence type="ECO:0000313" key="12">
    <source>
        <dbReference type="EMBL" id="KAJ3657719.1"/>
    </source>
</evidence>
<dbReference type="InterPro" id="IPR051061">
    <property type="entry name" value="Zinc_finger_trans_reg"/>
</dbReference>
<evidence type="ECO:0000256" key="6">
    <source>
        <dbReference type="ARBA" id="ARBA00023163"/>
    </source>
</evidence>
<feature type="binding site" evidence="9">
    <location>
        <position position="48"/>
    </location>
    <ligand>
        <name>Zn(2+)</name>
        <dbReference type="ChEBI" id="CHEBI:29105"/>
    </ligand>
</feature>
<keyword evidence="13" id="KW-1185">Reference proteome</keyword>
<reference evidence="12" key="1">
    <citation type="journal article" date="2023" name="G3 (Bethesda)">
        <title>Whole genome assemblies of Zophobas morio and Tenebrio molitor.</title>
        <authorList>
            <person name="Kaur S."/>
            <person name="Stinson S.A."/>
            <person name="diCenzo G.C."/>
        </authorList>
    </citation>
    <scope>NUCLEOTIDE SEQUENCE</scope>
    <source>
        <strain evidence="12">QUZm001</strain>
    </source>
</reference>
<name>A0AA38IQT7_9CUCU</name>
<keyword evidence="2 9" id="KW-0479">Metal-binding</keyword>
<protein>
    <submittedName>
        <fullName evidence="12">Uncharacterized protein</fullName>
    </submittedName>
</protein>
<dbReference type="Pfam" id="PF07776">
    <property type="entry name" value="zf-AD"/>
    <property type="match status" value="1"/>
</dbReference>
<keyword evidence="5" id="KW-0805">Transcription regulation</keyword>
<feature type="domain" description="C2H2-type" evidence="10">
    <location>
        <begin position="401"/>
        <end position="424"/>
    </location>
</feature>
<feature type="domain" description="C2H2-type" evidence="10">
    <location>
        <begin position="316"/>
        <end position="344"/>
    </location>
</feature>
<evidence type="ECO:0000256" key="4">
    <source>
        <dbReference type="ARBA" id="ARBA00022833"/>
    </source>
</evidence>
<keyword evidence="3 8" id="KW-0863">Zinc-finger</keyword>
<dbReference type="SUPFAM" id="SSF57716">
    <property type="entry name" value="Glucocorticoid receptor-like (DNA-binding domain)"/>
    <property type="match status" value="1"/>
</dbReference>
<dbReference type="Pfam" id="PF00096">
    <property type="entry name" value="zf-C2H2"/>
    <property type="match status" value="1"/>
</dbReference>
<evidence type="ECO:0000259" key="11">
    <source>
        <dbReference type="PROSITE" id="PS51915"/>
    </source>
</evidence>
<evidence type="ECO:0000256" key="9">
    <source>
        <dbReference type="PROSITE-ProRule" id="PRU01263"/>
    </source>
</evidence>
<dbReference type="GO" id="GO:0005634">
    <property type="term" value="C:nucleus"/>
    <property type="evidence" value="ECO:0007669"/>
    <property type="project" value="UniProtKB-SubCell"/>
</dbReference>
<evidence type="ECO:0000259" key="10">
    <source>
        <dbReference type="PROSITE" id="PS50157"/>
    </source>
</evidence>
<evidence type="ECO:0000256" key="3">
    <source>
        <dbReference type="ARBA" id="ARBA00022771"/>
    </source>
</evidence>
<evidence type="ECO:0000313" key="13">
    <source>
        <dbReference type="Proteomes" id="UP001168821"/>
    </source>
</evidence>
<comment type="subcellular location">
    <subcellularLocation>
        <location evidence="1">Nucleus</location>
    </subcellularLocation>
</comment>
<dbReference type="SUPFAM" id="SSF57667">
    <property type="entry name" value="beta-beta-alpha zinc fingers"/>
    <property type="match status" value="4"/>
</dbReference>
<dbReference type="SMART" id="SM00355">
    <property type="entry name" value="ZnF_C2H2"/>
    <property type="match status" value="11"/>
</dbReference>
<keyword evidence="6" id="KW-0804">Transcription</keyword>
<feature type="domain" description="C2H2-type" evidence="10">
    <location>
        <begin position="373"/>
        <end position="400"/>
    </location>
</feature>
<feature type="binding site" evidence="9">
    <location>
        <position position="45"/>
    </location>
    <ligand>
        <name>Zn(2+)</name>
        <dbReference type="ChEBI" id="CHEBI:29105"/>
    </ligand>
</feature>
<proteinExistence type="predicted"/>
<accession>A0AA38IQT7</accession>
<dbReference type="InterPro" id="IPR013087">
    <property type="entry name" value="Znf_C2H2_type"/>
</dbReference>
<dbReference type="PROSITE" id="PS00028">
    <property type="entry name" value="ZINC_FINGER_C2H2_1"/>
    <property type="match status" value="8"/>
</dbReference>
<dbReference type="GO" id="GO:0006357">
    <property type="term" value="P:regulation of transcription by RNA polymerase II"/>
    <property type="evidence" value="ECO:0007669"/>
    <property type="project" value="TreeGrafter"/>
</dbReference>
<evidence type="ECO:0000256" key="5">
    <source>
        <dbReference type="ARBA" id="ARBA00023015"/>
    </source>
</evidence>
<dbReference type="Pfam" id="PF13912">
    <property type="entry name" value="zf-C2H2_6"/>
    <property type="match status" value="1"/>
</dbReference>
<dbReference type="FunFam" id="3.30.160.60:FF:000446">
    <property type="entry name" value="Zinc finger protein"/>
    <property type="match status" value="1"/>
</dbReference>
<dbReference type="GO" id="GO:0008270">
    <property type="term" value="F:zinc ion binding"/>
    <property type="evidence" value="ECO:0007669"/>
    <property type="project" value="UniProtKB-UniRule"/>
</dbReference>
<evidence type="ECO:0000256" key="8">
    <source>
        <dbReference type="PROSITE-ProRule" id="PRU00042"/>
    </source>
</evidence>
<dbReference type="Gene3D" id="1.10.8.1320">
    <property type="match status" value="1"/>
</dbReference>
<dbReference type="SMART" id="SM00868">
    <property type="entry name" value="zf-AD"/>
    <property type="match status" value="3"/>
</dbReference>
<evidence type="ECO:0000256" key="7">
    <source>
        <dbReference type="ARBA" id="ARBA00023242"/>
    </source>
</evidence>
<dbReference type="AlphaFoldDB" id="A0AA38IQT7"/>
<feature type="domain" description="C2H2-type" evidence="10">
    <location>
        <begin position="432"/>
        <end position="454"/>
    </location>
</feature>
<dbReference type="PANTHER" id="PTHR46179:SF13">
    <property type="entry name" value="C2H2-TYPE DOMAIN-CONTAINING PROTEIN"/>
    <property type="match status" value="1"/>
</dbReference>
<feature type="domain" description="ZAD" evidence="11">
    <location>
        <begin position="3"/>
        <end position="72"/>
    </location>
</feature>
<feature type="domain" description="C2H2-type" evidence="10">
    <location>
        <begin position="344"/>
        <end position="372"/>
    </location>
</feature>
<dbReference type="PANTHER" id="PTHR46179">
    <property type="entry name" value="ZINC FINGER PROTEIN"/>
    <property type="match status" value="1"/>
</dbReference>
<gene>
    <name evidence="12" type="ORF">Zmor_009503</name>
</gene>
<dbReference type="Pfam" id="PF12874">
    <property type="entry name" value="zf-met"/>
    <property type="match status" value="2"/>
</dbReference>
<organism evidence="12 13">
    <name type="scientific">Zophobas morio</name>
    <dbReference type="NCBI Taxonomy" id="2755281"/>
    <lineage>
        <taxon>Eukaryota</taxon>
        <taxon>Metazoa</taxon>
        <taxon>Ecdysozoa</taxon>
        <taxon>Arthropoda</taxon>
        <taxon>Hexapoda</taxon>
        <taxon>Insecta</taxon>
        <taxon>Pterygota</taxon>
        <taxon>Neoptera</taxon>
        <taxon>Endopterygota</taxon>
        <taxon>Coleoptera</taxon>
        <taxon>Polyphaga</taxon>
        <taxon>Cucujiformia</taxon>
        <taxon>Tenebrionidae</taxon>
        <taxon>Zophobas</taxon>
    </lineage>
</organism>
<feature type="domain" description="C2H2-type" evidence="10">
    <location>
        <begin position="158"/>
        <end position="186"/>
    </location>
</feature>
<feature type="domain" description="C2H2-type" evidence="10">
    <location>
        <begin position="288"/>
        <end position="316"/>
    </location>
</feature>
<keyword evidence="4 9" id="KW-0862">Zinc</keyword>
<feature type="binding site" evidence="9">
    <location>
        <position position="5"/>
    </location>
    <ligand>
        <name>Zn(2+)</name>
        <dbReference type="ChEBI" id="CHEBI:29105"/>
    </ligand>
</feature>
<keyword evidence="7" id="KW-0539">Nucleus</keyword>
<evidence type="ECO:0000256" key="2">
    <source>
        <dbReference type="ARBA" id="ARBA00022723"/>
    </source>
</evidence>
<dbReference type="InterPro" id="IPR036236">
    <property type="entry name" value="Znf_C2H2_sf"/>
</dbReference>
<dbReference type="EMBL" id="JALNTZ010000003">
    <property type="protein sequence ID" value="KAJ3657719.1"/>
    <property type="molecule type" value="Genomic_DNA"/>
</dbReference>
<feature type="binding site" evidence="9">
    <location>
        <position position="8"/>
    </location>
    <ligand>
        <name>Zn(2+)</name>
        <dbReference type="ChEBI" id="CHEBI:29105"/>
    </ligand>
</feature>
<dbReference type="Gene3D" id="3.30.160.60">
    <property type="entry name" value="Classic Zinc Finger"/>
    <property type="match status" value="4"/>
</dbReference>